<protein>
    <submittedName>
        <fullName evidence="1">Uncharacterized protein</fullName>
    </submittedName>
</protein>
<gene>
    <name evidence="1" type="ORF">Syn7803C7_65</name>
</gene>
<keyword evidence="2" id="KW-1185">Reference proteome</keyword>
<dbReference type="EMBL" id="KJ019052">
    <property type="protein sequence ID" value="AIX19956.1"/>
    <property type="molecule type" value="Genomic_DNA"/>
</dbReference>
<name>A0A0E3F248_9CAUD</name>
<organism evidence="1 2">
    <name type="scientific">Synechococcus phage ACG-2014f_Syn7803C7</name>
    <dbReference type="NCBI Taxonomy" id="2790345"/>
    <lineage>
        <taxon>Viruses</taxon>
        <taxon>Duplodnaviria</taxon>
        <taxon>Heunggongvirae</taxon>
        <taxon>Uroviricota</taxon>
        <taxon>Caudoviricetes</taxon>
        <taxon>Pantevenvirales</taxon>
        <taxon>Kyanoviridae</taxon>
        <taxon>Atlauavirus</taxon>
        <taxon>Atlauavirus acg2014f</taxon>
    </lineage>
</organism>
<dbReference type="KEGG" id="vg:24171918"/>
<proteinExistence type="predicted"/>
<evidence type="ECO:0000313" key="1">
    <source>
        <dbReference type="EMBL" id="AIX19956.1"/>
    </source>
</evidence>
<reference evidence="1 2" key="1">
    <citation type="submission" date="2013-12" db="EMBL/GenBank/DDBJ databases">
        <title>Ecological redundancy of diverse viral populations within a natural community.</title>
        <authorList>
            <person name="Gregory A.C."/>
            <person name="LaButti K."/>
            <person name="Copeland A."/>
            <person name="Woyke T."/>
            <person name="Sullivan M.B."/>
        </authorList>
    </citation>
    <scope>NUCLEOTIDE SEQUENCE [LARGE SCALE GENOMIC DNA]</scope>
    <source>
        <strain evidence="1">Syn7803C7</strain>
    </source>
</reference>
<dbReference type="Proteomes" id="UP000185323">
    <property type="component" value="Segment"/>
</dbReference>
<accession>A0A0E3F248</accession>
<sequence length="65" mass="7521">MVIDTDNYFTTDNDLLQAVSQFILSLNNKLISQNENFQRDTGITTLDSFNECLIAECEEYKCYDV</sequence>
<evidence type="ECO:0000313" key="2">
    <source>
        <dbReference type="Proteomes" id="UP000185323"/>
    </source>
</evidence>